<accession>A0ABT6FJ18</accession>
<dbReference type="EMBL" id="JARRAG010000002">
    <property type="protein sequence ID" value="MDG3007575.1"/>
    <property type="molecule type" value="Genomic_DNA"/>
</dbReference>
<dbReference type="RefSeq" id="WP_277863853.1">
    <property type="nucleotide sequence ID" value="NZ_JARRAG010000002.1"/>
</dbReference>
<keyword evidence="2" id="KW-1185">Reference proteome</keyword>
<evidence type="ECO:0000313" key="1">
    <source>
        <dbReference type="EMBL" id="MDG3007575.1"/>
    </source>
</evidence>
<comment type="caution">
    <text evidence="1">The sequence shown here is derived from an EMBL/GenBank/DDBJ whole genome shotgun (WGS) entry which is preliminary data.</text>
</comment>
<evidence type="ECO:0008006" key="3">
    <source>
        <dbReference type="Google" id="ProtNLM"/>
    </source>
</evidence>
<sequence length="143" mass="16518">MMRELADQGWPGYWITLDGKIWSDRCRDWLAVSTPESRDAPHFQPYRPGGKVKRQVGIAHLIATIVFPNPLPGFGTVHFLDEDKHNATFDNVFRGNKVLIGVARRWRIYYRRYGDGLLKPISTDPERCAMLGFVERDVPYDLI</sequence>
<organism evidence="1 2">
    <name type="scientific">Paludisphaera mucosa</name>
    <dbReference type="NCBI Taxonomy" id="3030827"/>
    <lineage>
        <taxon>Bacteria</taxon>
        <taxon>Pseudomonadati</taxon>
        <taxon>Planctomycetota</taxon>
        <taxon>Planctomycetia</taxon>
        <taxon>Isosphaerales</taxon>
        <taxon>Isosphaeraceae</taxon>
        <taxon>Paludisphaera</taxon>
    </lineage>
</organism>
<gene>
    <name evidence="1" type="ORF">PZE19_27750</name>
</gene>
<evidence type="ECO:0000313" key="2">
    <source>
        <dbReference type="Proteomes" id="UP001216907"/>
    </source>
</evidence>
<protein>
    <recommendedName>
        <fullName evidence="3">HNH nuclease domain-containing protein</fullName>
    </recommendedName>
</protein>
<reference evidence="1 2" key="1">
    <citation type="submission" date="2023-03" db="EMBL/GenBank/DDBJ databases">
        <title>Paludisphaera mucosa sp. nov. a novel planctomycete from northern fen.</title>
        <authorList>
            <person name="Ivanova A."/>
        </authorList>
    </citation>
    <scope>NUCLEOTIDE SEQUENCE [LARGE SCALE GENOMIC DNA]</scope>
    <source>
        <strain evidence="1 2">Pla2</strain>
    </source>
</reference>
<dbReference type="Proteomes" id="UP001216907">
    <property type="component" value="Unassembled WGS sequence"/>
</dbReference>
<proteinExistence type="predicted"/>
<name>A0ABT6FJ18_9BACT</name>